<dbReference type="PANTHER" id="PTHR46585:SF1">
    <property type="entry name" value="CHROMO DOMAIN-CONTAINING PROTEIN"/>
    <property type="match status" value="1"/>
</dbReference>
<gene>
    <name evidence="3" type="ORF">Mgra_00004587</name>
</gene>
<feature type="region of interest" description="Disordered" evidence="1">
    <location>
        <begin position="440"/>
        <end position="510"/>
    </location>
</feature>
<accession>A0A8S9ZRW2</accession>
<evidence type="ECO:0000259" key="2">
    <source>
        <dbReference type="PROSITE" id="PS50994"/>
    </source>
</evidence>
<dbReference type="GO" id="GO:0015074">
    <property type="term" value="P:DNA integration"/>
    <property type="evidence" value="ECO:0007669"/>
    <property type="project" value="InterPro"/>
</dbReference>
<protein>
    <recommendedName>
        <fullName evidence="2">Integrase catalytic domain-containing protein</fullName>
    </recommendedName>
</protein>
<evidence type="ECO:0000313" key="3">
    <source>
        <dbReference type="EMBL" id="KAF7636006.1"/>
    </source>
</evidence>
<dbReference type="InterPro" id="IPR001584">
    <property type="entry name" value="Integrase_cat-core"/>
</dbReference>
<proteinExistence type="predicted"/>
<reference evidence="3" key="1">
    <citation type="journal article" date="2020" name="Ecol. Evol.">
        <title>Genome structure and content of the rice root-knot nematode (Meloidogyne graminicola).</title>
        <authorList>
            <person name="Phan N.T."/>
            <person name="Danchin E.G.J."/>
            <person name="Klopp C."/>
            <person name="Perfus-Barbeoch L."/>
            <person name="Kozlowski D.K."/>
            <person name="Koutsovoulos G.D."/>
            <person name="Lopez-Roques C."/>
            <person name="Bouchez O."/>
            <person name="Zahm M."/>
            <person name="Besnard G."/>
            <person name="Bellafiore S."/>
        </authorList>
    </citation>
    <scope>NUCLEOTIDE SEQUENCE</scope>
    <source>
        <strain evidence="3">VN-18</strain>
    </source>
</reference>
<dbReference type="InterPro" id="IPR012337">
    <property type="entry name" value="RNaseH-like_sf"/>
</dbReference>
<comment type="caution">
    <text evidence="3">The sequence shown here is derived from an EMBL/GenBank/DDBJ whole genome shotgun (WGS) entry which is preliminary data.</text>
</comment>
<name>A0A8S9ZRW2_9BILA</name>
<dbReference type="SUPFAM" id="SSF53098">
    <property type="entry name" value="Ribonuclease H-like"/>
    <property type="match status" value="1"/>
</dbReference>
<dbReference type="PROSITE" id="PS50994">
    <property type="entry name" value="INTEGRASE"/>
    <property type="match status" value="1"/>
</dbReference>
<evidence type="ECO:0000256" key="1">
    <source>
        <dbReference type="SAM" id="MobiDB-lite"/>
    </source>
</evidence>
<dbReference type="OrthoDB" id="5873082at2759"/>
<dbReference type="Proteomes" id="UP000605970">
    <property type="component" value="Unassembled WGS sequence"/>
</dbReference>
<dbReference type="Gene3D" id="3.30.420.10">
    <property type="entry name" value="Ribonuclease H-like superfamily/Ribonuclease H"/>
    <property type="match status" value="1"/>
</dbReference>
<dbReference type="InterPro" id="IPR036397">
    <property type="entry name" value="RNaseH_sf"/>
</dbReference>
<feature type="domain" description="Integrase catalytic" evidence="2">
    <location>
        <begin position="66"/>
        <end position="230"/>
    </location>
</feature>
<evidence type="ECO:0000313" key="4">
    <source>
        <dbReference type="Proteomes" id="UP000605970"/>
    </source>
</evidence>
<dbReference type="GO" id="GO:0003676">
    <property type="term" value="F:nucleic acid binding"/>
    <property type="evidence" value="ECO:0007669"/>
    <property type="project" value="InterPro"/>
</dbReference>
<keyword evidence="4" id="KW-1185">Reference proteome</keyword>
<dbReference type="EMBL" id="JABEBT010000035">
    <property type="protein sequence ID" value="KAF7636006.1"/>
    <property type="molecule type" value="Genomic_DNA"/>
</dbReference>
<organism evidence="3 4">
    <name type="scientific">Meloidogyne graminicola</name>
    <dbReference type="NCBI Taxonomy" id="189291"/>
    <lineage>
        <taxon>Eukaryota</taxon>
        <taxon>Metazoa</taxon>
        <taxon>Ecdysozoa</taxon>
        <taxon>Nematoda</taxon>
        <taxon>Chromadorea</taxon>
        <taxon>Rhabditida</taxon>
        <taxon>Tylenchina</taxon>
        <taxon>Tylenchomorpha</taxon>
        <taxon>Tylenchoidea</taxon>
        <taxon>Meloidogynidae</taxon>
        <taxon>Meloidogyninae</taxon>
        <taxon>Meloidogyne</taxon>
    </lineage>
</organism>
<dbReference type="AlphaFoldDB" id="A0A8S9ZRW2"/>
<feature type="compositionally biased region" description="Basic and acidic residues" evidence="1">
    <location>
        <begin position="444"/>
        <end position="456"/>
    </location>
</feature>
<sequence>MENYSKLLHQLYNDPESPAAFSGVDRLWKEAKKVYKNIPKSIVQNYLEGHRTYTLMRPKFIHFKRAKTIPTGFMTDVQVDLADFQKIARHNKGNRYLLIGIDVLSKRIFGVPVKSKNGENMVIAFEELLKQMPMKPHRIFSDKGTEFKNSQMKEFFQKEDIHKTEPTHSIVKASLAERAIRNIKQRIYRYFAQNQTLDWVQVLPNIIDGINKAKSRVHRMRPIDVNFDNAQDVWNRLYGNQYSKKRTKSKLKKGDFVRMSVGKGMFEKGYIPNWSDEILQVEKVKDNVKPIRYKVKDEKGEKFKGSFYKEELSRVRKDADTEYRIEKIVRKRKRDDGTYDLLVNNVPDYPENRPNKFRVHLPKPLYFSGEWVCGLHSISYPYSWPSTIGTLDEQWIDIHFLDNKNKARVIRLPVPKGSHATVEELHQFLTATLKHQSQAVLSKPLEEPERLVDKPTIRRPKRSGSPEGELKTPSPTKEDDEEGELRIPSPMEEDEEHDRTPSPSSSDPLWTEEDEMIITQILGRPPSKAQRVDYLPNMPVLRLKYGKLKKDKIDGSVQKQIIDSINLSYLFDFERFKVTFNHPKIKYLSFSNQLGYVLGFENPNMVQKNEVAKYGCDLRGGFSSFAVYSKGLTENMIIGNSLSSLLRVVSVAGATPGQYYEKIYDSPIYARVMPKEVNEIEIELRTMDNGRLVPFEFGTVLLVLIFKKVINF</sequence>
<dbReference type="PANTHER" id="PTHR46585">
    <property type="entry name" value="INTEGRASE CORE DOMAIN CONTAINING PROTEIN"/>
    <property type="match status" value="1"/>
</dbReference>